<feature type="compositionally biased region" description="Polar residues" evidence="1">
    <location>
        <begin position="727"/>
        <end position="739"/>
    </location>
</feature>
<sequence>MAAPDTTTLLHPPPPPTPPPTEADPDPSPTTSSTTTPLPSASTPSLQRPPPPPPQLFSRFGLANPFASGRLATDDKNSRRKSSTKLLGATEKRSPGFKMSRVWKGKGRRDSAGAAPGGENGFPCAGGSVEGSEDAVQAVGKKDLRKRSSTMGSFMAMVNGGGGGAVRGEQEAEAVDGGGEERQLGRVGALKRSASSGSLGKMIGEKLRLTTGKAKGADAAEKREVDGGEERTGSVASGVGLSRSNAVASRGHSRKSSWRSSWGFAGGPGLSSTPTDTTEGSNRNSANSTGSHISFASTDDTDRSGENGTSSGIKGFGRRKTSSTLHGIAGGKGLGLGFGTSGLEMTPADKKDDDTTTENDAEPRPNTCDGVFTTTAAVDATATPAISTSTDHGDPATAASHKKNSVGSAAESLTRRIKMPRLKQASSADNDTTAGRVRSKSETASTLLAAPANFMRHRRPFLNHHSGGASAERTTTNASTTALRGYSTSSESGVSLPSAAARNSGFVSAIGHPAGVTCRSSPNLLVMSDESGRKGKNGSEGGIVDAGDRTTAAWFSTASAKEPPPMLPALLPSEEYLLGEVFAAPIDSVFESGGAADERRGSSGLDVGEWGVGRSGGEGQKDKHAVERVLEHRKKAVAGDLKGAEEDEQTLKAVKGASSVELAKEAEAGADEYNGVRVEVTPADSKRSESTTPRPPNNLQVKYTDDAGTRGRTSLADPRKGKHERTIPSQSSSVYSAPNTLPPTPSDTSDIPQSGYAGNEYAKEIETELVDDRWVEYGPMDEVRAL</sequence>
<keyword evidence="3" id="KW-1185">Reference proteome</keyword>
<dbReference type="OrthoDB" id="10662220at2759"/>
<dbReference type="EMBL" id="WWBZ02000040">
    <property type="protein sequence ID" value="KAF4305249.1"/>
    <property type="molecule type" value="Genomic_DNA"/>
</dbReference>
<feature type="region of interest" description="Disordered" evidence="1">
    <location>
        <begin position="593"/>
        <end position="623"/>
    </location>
</feature>
<dbReference type="AlphaFoldDB" id="A0A8H4IQQ6"/>
<feature type="compositionally biased region" description="Low complexity" evidence="1">
    <location>
        <begin position="29"/>
        <end position="46"/>
    </location>
</feature>
<evidence type="ECO:0000313" key="2">
    <source>
        <dbReference type="EMBL" id="KAF4305249.1"/>
    </source>
</evidence>
<evidence type="ECO:0000256" key="1">
    <source>
        <dbReference type="SAM" id="MobiDB-lite"/>
    </source>
</evidence>
<evidence type="ECO:0000313" key="3">
    <source>
        <dbReference type="Proteomes" id="UP000572817"/>
    </source>
</evidence>
<feature type="compositionally biased region" description="Pro residues" evidence="1">
    <location>
        <begin position="11"/>
        <end position="28"/>
    </location>
</feature>
<feature type="compositionally biased region" description="Low complexity" evidence="1">
    <location>
        <begin position="1"/>
        <end position="10"/>
    </location>
</feature>
<organism evidence="2 3">
    <name type="scientific">Botryosphaeria dothidea</name>
    <dbReference type="NCBI Taxonomy" id="55169"/>
    <lineage>
        <taxon>Eukaryota</taxon>
        <taxon>Fungi</taxon>
        <taxon>Dikarya</taxon>
        <taxon>Ascomycota</taxon>
        <taxon>Pezizomycotina</taxon>
        <taxon>Dothideomycetes</taxon>
        <taxon>Dothideomycetes incertae sedis</taxon>
        <taxon>Botryosphaeriales</taxon>
        <taxon>Botryosphaeriaceae</taxon>
        <taxon>Botryosphaeria</taxon>
    </lineage>
</organism>
<feature type="compositionally biased region" description="Polar residues" evidence="1">
    <location>
        <begin position="424"/>
        <end position="433"/>
    </location>
</feature>
<feature type="region of interest" description="Disordered" evidence="1">
    <location>
        <begin position="1"/>
        <end position="372"/>
    </location>
</feature>
<proteinExistence type="predicted"/>
<name>A0A8H4IQQ6_9PEZI</name>
<feature type="compositionally biased region" description="Basic and acidic residues" evidence="1">
    <location>
        <begin position="215"/>
        <end position="232"/>
    </location>
</feature>
<dbReference type="Proteomes" id="UP000572817">
    <property type="component" value="Unassembled WGS sequence"/>
</dbReference>
<gene>
    <name evidence="2" type="ORF">GTA08_BOTSDO06550</name>
</gene>
<comment type="caution">
    <text evidence="2">The sequence shown here is derived from an EMBL/GenBank/DDBJ whole genome shotgun (WGS) entry which is preliminary data.</text>
</comment>
<feature type="compositionally biased region" description="Polar residues" evidence="1">
    <location>
        <begin position="270"/>
        <end position="298"/>
    </location>
</feature>
<accession>A0A8H4IQQ6</accession>
<feature type="region of interest" description="Disordered" evidence="1">
    <location>
        <begin position="385"/>
        <end position="446"/>
    </location>
</feature>
<feature type="region of interest" description="Disordered" evidence="1">
    <location>
        <begin position="673"/>
        <end position="759"/>
    </location>
</feature>
<feature type="compositionally biased region" description="Gly residues" evidence="1">
    <location>
        <begin position="328"/>
        <end position="340"/>
    </location>
</feature>
<reference evidence="2" key="1">
    <citation type="submission" date="2020-04" db="EMBL/GenBank/DDBJ databases">
        <title>Genome Assembly and Annotation of Botryosphaeria dothidea sdau 11-99, a Latent Pathogen of Apple Fruit Ring Rot in China.</title>
        <authorList>
            <person name="Yu C."/>
            <person name="Diao Y."/>
            <person name="Lu Q."/>
            <person name="Zhao J."/>
            <person name="Cui S."/>
            <person name="Peng C."/>
            <person name="He B."/>
            <person name="Liu H."/>
        </authorList>
    </citation>
    <scope>NUCLEOTIDE SEQUENCE [LARGE SCALE GENOMIC DNA]</scope>
    <source>
        <strain evidence="2">Sdau11-99</strain>
    </source>
</reference>
<protein>
    <submittedName>
        <fullName evidence="2">Uncharacterized protein</fullName>
    </submittedName>
</protein>